<dbReference type="InterPro" id="IPR036291">
    <property type="entry name" value="NAD(P)-bd_dom_sf"/>
</dbReference>
<reference evidence="2" key="1">
    <citation type="submission" date="2017-04" db="EMBL/GenBank/DDBJ databases">
        <authorList>
            <person name="Varghese N."/>
            <person name="Submissions S."/>
        </authorList>
    </citation>
    <scope>NUCLEOTIDE SEQUENCE [LARGE SCALE GENOMIC DNA]</scope>
    <source>
        <strain evidence="2">Ballard 720</strain>
    </source>
</reference>
<evidence type="ECO:0000313" key="1">
    <source>
        <dbReference type="EMBL" id="SMF63004.1"/>
    </source>
</evidence>
<organism evidence="1 2">
    <name type="scientific">Trinickia caryophylli</name>
    <name type="common">Paraburkholderia caryophylli</name>
    <dbReference type="NCBI Taxonomy" id="28094"/>
    <lineage>
        <taxon>Bacteria</taxon>
        <taxon>Pseudomonadati</taxon>
        <taxon>Pseudomonadota</taxon>
        <taxon>Betaproteobacteria</taxon>
        <taxon>Burkholderiales</taxon>
        <taxon>Burkholderiaceae</taxon>
        <taxon>Trinickia</taxon>
    </lineage>
</organism>
<evidence type="ECO:0000313" key="2">
    <source>
        <dbReference type="Proteomes" id="UP000192911"/>
    </source>
</evidence>
<accession>A0A1X7G2S7</accession>
<name>A0A1X7G2S7_TRICW</name>
<proteinExistence type="predicted"/>
<dbReference type="Gene3D" id="3.40.50.720">
    <property type="entry name" value="NAD(P)-binding Rossmann-like Domain"/>
    <property type="match status" value="1"/>
</dbReference>
<keyword evidence="2" id="KW-1185">Reference proteome</keyword>
<dbReference type="SUPFAM" id="SSF51735">
    <property type="entry name" value="NAD(P)-binding Rossmann-fold domains"/>
    <property type="match status" value="1"/>
</dbReference>
<dbReference type="InterPro" id="IPR002347">
    <property type="entry name" value="SDR_fam"/>
</dbReference>
<dbReference type="Proteomes" id="UP000192911">
    <property type="component" value="Unassembled WGS sequence"/>
</dbReference>
<dbReference type="STRING" id="28094.SAMN06295900_11359"/>
<gene>
    <name evidence="1" type="ORF">SAMN06295900_11359</name>
</gene>
<protein>
    <submittedName>
        <fullName evidence="1">Short chain dehydrogenase</fullName>
    </submittedName>
</protein>
<dbReference type="AlphaFoldDB" id="A0A1X7G2S7"/>
<dbReference type="EMBL" id="FXAH01000013">
    <property type="protein sequence ID" value="SMF63004.1"/>
    <property type="molecule type" value="Genomic_DNA"/>
</dbReference>
<dbReference type="OrthoDB" id="9789083at2"/>
<sequence>MAQAIRGQRIRLSAYHGSGFALEGISESLAKEIESPGIAVTAVAPGAFNTDWARRSLMHA</sequence>
<dbReference type="Pfam" id="PF00106">
    <property type="entry name" value="adh_short"/>
    <property type="match status" value="1"/>
</dbReference>